<evidence type="ECO:0000256" key="2">
    <source>
        <dbReference type="ARBA" id="ARBA00023186"/>
    </source>
</evidence>
<dbReference type="OrthoDB" id="6375174at2759"/>
<dbReference type="SUPFAM" id="SSF46579">
    <property type="entry name" value="Prefoldin"/>
    <property type="match status" value="1"/>
</dbReference>
<comment type="subunit">
    <text evidence="3">Heterohexamer of two PFD-alpha type and four PFD-beta type subunits.</text>
</comment>
<dbReference type="GO" id="GO:0015631">
    <property type="term" value="F:tubulin binding"/>
    <property type="evidence" value="ECO:0007669"/>
    <property type="project" value="TreeGrafter"/>
</dbReference>
<keyword evidence="4" id="KW-0175">Coiled coil</keyword>
<dbReference type="InterPro" id="IPR009053">
    <property type="entry name" value="Prefoldin"/>
</dbReference>
<evidence type="ECO:0000256" key="5">
    <source>
        <dbReference type="SAM" id="MobiDB-lite"/>
    </source>
</evidence>
<dbReference type="OMA" id="YNWDVAQ"/>
<dbReference type="GO" id="GO:0007017">
    <property type="term" value="P:microtubule-based process"/>
    <property type="evidence" value="ECO:0007669"/>
    <property type="project" value="TreeGrafter"/>
</dbReference>
<feature type="compositionally biased region" description="Basic and acidic residues" evidence="5">
    <location>
        <begin position="1"/>
        <end position="21"/>
    </location>
</feature>
<dbReference type="PANTHER" id="PTHR12409:SF0">
    <property type="entry name" value="PREFOLDIN SUBUNIT 3"/>
    <property type="match status" value="1"/>
</dbReference>
<comment type="caution">
    <text evidence="6">The sequence shown here is derived from an EMBL/GenBank/DDBJ whole genome shotgun (WGS) entry which is preliminary data.</text>
</comment>
<feature type="region of interest" description="Disordered" evidence="5">
    <location>
        <begin position="1"/>
        <end position="23"/>
    </location>
</feature>
<protein>
    <recommendedName>
        <fullName evidence="3">Prefoldin subunit 3</fullName>
    </recommendedName>
</protein>
<dbReference type="FunFam" id="1.10.287.370:FF:000001">
    <property type="entry name" value="Prefoldin subunit 3"/>
    <property type="match status" value="1"/>
</dbReference>
<dbReference type="CDD" id="cd23156">
    <property type="entry name" value="Prefoldin_3"/>
    <property type="match status" value="1"/>
</dbReference>
<sequence>MASEEKKSGEERLVKTTETKDTKKHRGIPEALFLEDVDDFMRKSGNETAESVLKDLDEQHQKYKFMELNLLARKKRLQSQVPDLNSSLEMVKLLTSKKDGSKPLQSRFLLSDQVYCTAEVPPTEKVMLWLGANVMLEYSIEEAGALLSKNLNTAQKNLKDIEDDLGFLRDQYTTTEVNMARVYNWEVKKRQAQKVQSEK</sequence>
<dbReference type="GO" id="GO:0016272">
    <property type="term" value="C:prefoldin complex"/>
    <property type="evidence" value="ECO:0007669"/>
    <property type="project" value="UniProtKB-UniRule"/>
</dbReference>
<comment type="function">
    <text evidence="3">Binds specifically to cytosolic chaperonin (c-CPN) and transfers target proteins to it. Binds to nascent polypeptide chain and promotes folding in an environment in which there are many competing pathways for nonnative proteins.</text>
</comment>
<dbReference type="Pfam" id="PF02996">
    <property type="entry name" value="Prefoldin"/>
    <property type="match status" value="1"/>
</dbReference>
<evidence type="ECO:0000256" key="4">
    <source>
        <dbReference type="SAM" id="Coils"/>
    </source>
</evidence>
<dbReference type="InterPro" id="IPR004127">
    <property type="entry name" value="Prefoldin_subunit_alpha"/>
</dbReference>
<reference evidence="6 7" key="1">
    <citation type="journal article" date="2018" name="Sci. Rep.">
        <title>Comparative analysis of the Pocillopora damicornis genome highlights role of immune system in coral evolution.</title>
        <authorList>
            <person name="Cunning R."/>
            <person name="Bay R.A."/>
            <person name="Gillette P."/>
            <person name="Baker A.C."/>
            <person name="Traylor-Knowles N."/>
        </authorList>
    </citation>
    <scope>NUCLEOTIDE SEQUENCE [LARGE SCALE GENOMIC DNA]</scope>
    <source>
        <strain evidence="6">RSMAS</strain>
        <tissue evidence="6">Whole animal</tissue>
    </source>
</reference>
<keyword evidence="7" id="KW-1185">Reference proteome</keyword>
<accession>A0A3M6V1L1</accession>
<dbReference type="PANTHER" id="PTHR12409">
    <property type="entry name" value="PREFOLDIN SUBUNIT 3"/>
    <property type="match status" value="1"/>
</dbReference>
<feature type="coiled-coil region" evidence="4">
    <location>
        <begin position="144"/>
        <end position="171"/>
    </location>
</feature>
<dbReference type="InterPro" id="IPR016655">
    <property type="entry name" value="PFD3"/>
</dbReference>
<comment type="similarity">
    <text evidence="1 3">Belongs to the prefoldin subunit alpha family.</text>
</comment>
<dbReference type="GO" id="GO:0005737">
    <property type="term" value="C:cytoplasm"/>
    <property type="evidence" value="ECO:0007669"/>
    <property type="project" value="UniProtKB-ARBA"/>
</dbReference>
<proteinExistence type="inferred from homology"/>
<gene>
    <name evidence="6" type="ORF">pdam_00007334</name>
</gene>
<dbReference type="GO" id="GO:0007021">
    <property type="term" value="P:tubulin complex assembly"/>
    <property type="evidence" value="ECO:0007669"/>
    <property type="project" value="TreeGrafter"/>
</dbReference>
<dbReference type="EMBL" id="RCHS01000275">
    <property type="protein sequence ID" value="RMX59833.1"/>
    <property type="molecule type" value="Genomic_DNA"/>
</dbReference>
<evidence type="ECO:0000313" key="6">
    <source>
        <dbReference type="EMBL" id="RMX59833.1"/>
    </source>
</evidence>
<keyword evidence="2 3" id="KW-0143">Chaperone</keyword>
<dbReference type="Gene3D" id="1.10.287.370">
    <property type="match status" value="1"/>
</dbReference>
<name>A0A3M6V1L1_POCDA</name>
<evidence type="ECO:0000256" key="3">
    <source>
        <dbReference type="PIRNR" id="PIRNR016396"/>
    </source>
</evidence>
<dbReference type="AlphaFoldDB" id="A0A3M6V1L1"/>
<dbReference type="STRING" id="46731.A0A3M6V1L1"/>
<evidence type="ECO:0000313" key="7">
    <source>
        <dbReference type="Proteomes" id="UP000275408"/>
    </source>
</evidence>
<dbReference type="PIRSF" id="PIRSF016396">
    <property type="entry name" value="Prefoldin_subunit_3"/>
    <property type="match status" value="1"/>
</dbReference>
<dbReference type="Proteomes" id="UP000275408">
    <property type="component" value="Unassembled WGS sequence"/>
</dbReference>
<organism evidence="6 7">
    <name type="scientific">Pocillopora damicornis</name>
    <name type="common">Cauliflower coral</name>
    <name type="synonym">Millepora damicornis</name>
    <dbReference type="NCBI Taxonomy" id="46731"/>
    <lineage>
        <taxon>Eukaryota</taxon>
        <taxon>Metazoa</taxon>
        <taxon>Cnidaria</taxon>
        <taxon>Anthozoa</taxon>
        <taxon>Hexacorallia</taxon>
        <taxon>Scleractinia</taxon>
        <taxon>Astrocoeniina</taxon>
        <taxon>Pocilloporidae</taxon>
        <taxon>Pocillopora</taxon>
    </lineage>
</organism>
<evidence type="ECO:0000256" key="1">
    <source>
        <dbReference type="ARBA" id="ARBA00010048"/>
    </source>
</evidence>
<dbReference type="GO" id="GO:0006457">
    <property type="term" value="P:protein folding"/>
    <property type="evidence" value="ECO:0007669"/>
    <property type="project" value="UniProtKB-UniRule"/>
</dbReference>